<evidence type="ECO:0000259" key="12">
    <source>
        <dbReference type="PROSITE" id="PS51188"/>
    </source>
</evidence>
<evidence type="ECO:0000256" key="8">
    <source>
        <dbReference type="ARBA" id="ARBA00023186"/>
    </source>
</evidence>
<keyword evidence="6 9" id="KW-0862">Zinc</keyword>
<evidence type="ECO:0000256" key="5">
    <source>
        <dbReference type="ARBA" id="ARBA00022771"/>
    </source>
</evidence>
<comment type="subcellular location">
    <subcellularLocation>
        <location evidence="9">Cytoplasm</location>
    </subcellularLocation>
</comment>
<dbReference type="PROSITE" id="PS51188">
    <property type="entry name" value="ZF_CR"/>
    <property type="match status" value="1"/>
</dbReference>
<dbReference type="Pfam" id="PF00684">
    <property type="entry name" value="DnaJ_CXXCXGXG"/>
    <property type="match status" value="1"/>
</dbReference>
<dbReference type="Gene3D" id="2.60.260.20">
    <property type="entry name" value="Urease metallochaperone UreE, N-terminal domain"/>
    <property type="match status" value="2"/>
</dbReference>
<feature type="domain" description="J" evidence="11">
    <location>
        <begin position="6"/>
        <end position="71"/>
    </location>
</feature>
<dbReference type="InterPro" id="IPR018253">
    <property type="entry name" value="DnaJ_domain_CS"/>
</dbReference>
<dbReference type="InterPro" id="IPR001623">
    <property type="entry name" value="DnaJ_domain"/>
</dbReference>
<feature type="binding site" evidence="9">
    <location>
        <position position="199"/>
    </location>
    <ligand>
        <name>Zn(2+)</name>
        <dbReference type="ChEBI" id="CHEBI:29105"/>
        <label>2</label>
    </ligand>
</feature>
<evidence type="ECO:0000256" key="2">
    <source>
        <dbReference type="ARBA" id="ARBA00022705"/>
    </source>
</evidence>
<comment type="function">
    <text evidence="9">Participates actively in the response to hyperosmotic and heat shock by preventing the aggregation of stress-denatured proteins and by disaggregating proteins, also in an autonomous, DnaK-independent fashion. Unfolded proteins bind initially to DnaJ; upon interaction with the DnaJ-bound protein, DnaK hydrolyzes its bound ATP, resulting in the formation of a stable complex. GrpE releases ADP from DnaK; ATP binding to DnaK triggers the release of the substrate protein, thus completing the reaction cycle. Several rounds of ATP-dependent interactions between DnaJ, DnaK and GrpE are required for fully efficient folding. Also involved, together with DnaK and GrpE, in the DNA replication of plasmids through activation of initiation proteins.</text>
</comment>
<feature type="repeat" description="CXXCXGXG motif" evidence="9">
    <location>
        <begin position="199"/>
        <end position="206"/>
    </location>
</feature>
<feature type="binding site" evidence="9">
    <location>
        <position position="173"/>
    </location>
    <ligand>
        <name>Zn(2+)</name>
        <dbReference type="ChEBI" id="CHEBI:29105"/>
        <label>2</label>
    </ligand>
</feature>
<dbReference type="PROSITE" id="PS00636">
    <property type="entry name" value="DNAJ_1"/>
    <property type="match status" value="1"/>
</dbReference>
<name>A0ABT1NJW2_9FIRM</name>
<dbReference type="CDD" id="cd10747">
    <property type="entry name" value="DnaJ_C"/>
    <property type="match status" value="1"/>
</dbReference>
<gene>
    <name evidence="9 13" type="primary">dnaJ</name>
    <name evidence="13" type="ORF">LJD61_15120</name>
</gene>
<evidence type="ECO:0000256" key="10">
    <source>
        <dbReference type="PROSITE-ProRule" id="PRU00546"/>
    </source>
</evidence>
<dbReference type="InterPro" id="IPR036410">
    <property type="entry name" value="HSP_DnaJ_Cys-rich_dom_sf"/>
</dbReference>
<feature type="binding site" evidence="9">
    <location>
        <position position="213"/>
    </location>
    <ligand>
        <name>Zn(2+)</name>
        <dbReference type="ChEBI" id="CHEBI:29105"/>
        <label>1</label>
    </ligand>
</feature>
<dbReference type="SMART" id="SM00271">
    <property type="entry name" value="DnaJ"/>
    <property type="match status" value="1"/>
</dbReference>
<dbReference type="InterPro" id="IPR002939">
    <property type="entry name" value="DnaJ_C"/>
</dbReference>
<protein>
    <recommendedName>
        <fullName evidence="9">Chaperone protein DnaJ</fullName>
    </recommendedName>
</protein>
<dbReference type="Pfam" id="PF01556">
    <property type="entry name" value="DnaJ_C"/>
    <property type="match status" value="1"/>
</dbReference>
<dbReference type="PRINTS" id="PR00625">
    <property type="entry name" value="JDOMAIN"/>
</dbReference>
<dbReference type="Gene3D" id="1.10.287.110">
    <property type="entry name" value="DnaJ domain"/>
    <property type="match status" value="1"/>
</dbReference>
<dbReference type="InterPro" id="IPR001305">
    <property type="entry name" value="HSP_DnaJ_Cys-rich_dom"/>
</dbReference>
<dbReference type="InterPro" id="IPR036869">
    <property type="entry name" value="J_dom_sf"/>
</dbReference>
<keyword evidence="3 9" id="KW-0479">Metal-binding</keyword>
<keyword evidence="4 9" id="KW-0677">Repeat</keyword>
<dbReference type="InterPro" id="IPR012724">
    <property type="entry name" value="DnaJ"/>
</dbReference>
<evidence type="ECO:0000256" key="4">
    <source>
        <dbReference type="ARBA" id="ARBA00022737"/>
    </source>
</evidence>
<keyword evidence="14" id="KW-1185">Reference proteome</keyword>
<dbReference type="PANTHER" id="PTHR43096">
    <property type="entry name" value="DNAJ HOMOLOG 1, MITOCHONDRIAL-RELATED"/>
    <property type="match status" value="1"/>
</dbReference>
<dbReference type="Pfam" id="PF00226">
    <property type="entry name" value="DnaJ"/>
    <property type="match status" value="1"/>
</dbReference>
<proteinExistence type="inferred from homology"/>
<feature type="binding site" evidence="9">
    <location>
        <position position="202"/>
    </location>
    <ligand>
        <name>Zn(2+)</name>
        <dbReference type="ChEBI" id="CHEBI:29105"/>
        <label>2</label>
    </ligand>
</feature>
<keyword evidence="8 9" id="KW-0143">Chaperone</keyword>
<dbReference type="Proteomes" id="UP001651880">
    <property type="component" value="Unassembled WGS sequence"/>
</dbReference>
<dbReference type="InterPro" id="IPR008971">
    <property type="entry name" value="HSP40/DnaJ_pept-bd"/>
</dbReference>
<sequence length="385" mass="42024">MATKRDYYEVLEVDKSASEDDIKKAYRRLAKKYHPDVNQGNKDAENKFKEINEAYEVLSDKDKRAKYDQFGHSAFDPNSFGGGGFEGFGNFSGFGGFGDIFDTIFGDGGFGFSTSGRSRKSGPQRGSDLKYELEIDFEAAAFGVKKEINIARNETCTVCNGTGAKDGTGAETCKTCGGTGEVRHIQNSPFGRIVNVRPCEQCHGEGKIIKNPCTTCLGRGIVRKTRKITLDVPAGVDNGSILTLRGEGEPGLKGGPNGDLYIYLKVRPHKVFKRDGSDLFCEVPVTFAQAALGGKIDVPTLEGDTDYNLEEGTQTGTTFKLKGKGVQNLKRNTKGDLYFTVKVQIPKKLNEKQRDLLRQFADVSGENTGDLGKSFFGKVKDAFGK</sequence>
<feature type="repeat" description="CXXCXGXG motif" evidence="9">
    <location>
        <begin position="213"/>
        <end position="220"/>
    </location>
</feature>
<dbReference type="HAMAP" id="MF_01152">
    <property type="entry name" value="DnaJ"/>
    <property type="match status" value="1"/>
</dbReference>
<dbReference type="SUPFAM" id="SSF57938">
    <property type="entry name" value="DnaJ/Hsp40 cysteine-rich domain"/>
    <property type="match status" value="1"/>
</dbReference>
<feature type="domain" description="CR-type" evidence="12">
    <location>
        <begin position="143"/>
        <end position="225"/>
    </location>
</feature>
<dbReference type="CDD" id="cd06257">
    <property type="entry name" value="DnaJ"/>
    <property type="match status" value="1"/>
</dbReference>
<dbReference type="PANTHER" id="PTHR43096:SF48">
    <property type="entry name" value="CHAPERONE PROTEIN DNAJ"/>
    <property type="match status" value="1"/>
</dbReference>
<organism evidence="13 14">
    <name type="scientific">Lutispora saccharofermentans</name>
    <dbReference type="NCBI Taxonomy" id="3024236"/>
    <lineage>
        <taxon>Bacteria</taxon>
        <taxon>Bacillati</taxon>
        <taxon>Bacillota</taxon>
        <taxon>Clostridia</taxon>
        <taxon>Lutisporales</taxon>
        <taxon>Lutisporaceae</taxon>
        <taxon>Lutispora</taxon>
    </lineage>
</organism>
<dbReference type="RefSeq" id="WP_255228389.1">
    <property type="nucleotide sequence ID" value="NZ_JAJEKE010000015.1"/>
</dbReference>
<evidence type="ECO:0000259" key="11">
    <source>
        <dbReference type="PROSITE" id="PS50076"/>
    </source>
</evidence>
<keyword evidence="1 9" id="KW-0963">Cytoplasm</keyword>
<keyword evidence="5 9" id="KW-0863">Zinc-finger</keyword>
<feature type="repeat" description="CXXCXGXG motif" evidence="9">
    <location>
        <begin position="156"/>
        <end position="163"/>
    </location>
</feature>
<dbReference type="NCBIfam" id="NF008035">
    <property type="entry name" value="PRK10767.1"/>
    <property type="match status" value="1"/>
</dbReference>
<dbReference type="Gene3D" id="2.10.230.10">
    <property type="entry name" value="Heat shock protein DnaJ, cysteine-rich domain"/>
    <property type="match status" value="1"/>
</dbReference>
<comment type="domain">
    <text evidence="9">The J domain is necessary and sufficient to stimulate DnaK ATPase activity. Zinc center 1 plays an important role in the autonomous, DnaK-independent chaperone activity of DnaJ. Zinc center 2 is essential for interaction with DnaK and for DnaJ activity.</text>
</comment>
<feature type="binding site" evidence="9">
    <location>
        <position position="176"/>
    </location>
    <ligand>
        <name>Zn(2+)</name>
        <dbReference type="ChEBI" id="CHEBI:29105"/>
        <label>2</label>
    </ligand>
</feature>
<evidence type="ECO:0000256" key="7">
    <source>
        <dbReference type="ARBA" id="ARBA00023016"/>
    </source>
</evidence>
<keyword evidence="7 9" id="KW-0346">Stress response</keyword>
<evidence type="ECO:0000256" key="3">
    <source>
        <dbReference type="ARBA" id="ARBA00022723"/>
    </source>
</evidence>
<feature type="repeat" description="CXXCXGXG motif" evidence="9">
    <location>
        <begin position="173"/>
        <end position="180"/>
    </location>
</feature>
<dbReference type="EMBL" id="JAJEKE010000015">
    <property type="protein sequence ID" value="MCQ1530869.1"/>
    <property type="molecule type" value="Genomic_DNA"/>
</dbReference>
<dbReference type="GO" id="GO:0016491">
    <property type="term" value="F:oxidoreductase activity"/>
    <property type="evidence" value="ECO:0007669"/>
    <property type="project" value="UniProtKB-KW"/>
</dbReference>
<feature type="binding site" evidence="9">
    <location>
        <position position="216"/>
    </location>
    <ligand>
        <name>Zn(2+)</name>
        <dbReference type="ChEBI" id="CHEBI:29105"/>
        <label>1</label>
    </ligand>
</feature>
<comment type="similarity">
    <text evidence="9">Belongs to the DnaJ family.</text>
</comment>
<dbReference type="PROSITE" id="PS50076">
    <property type="entry name" value="DNAJ_2"/>
    <property type="match status" value="1"/>
</dbReference>
<evidence type="ECO:0000256" key="1">
    <source>
        <dbReference type="ARBA" id="ARBA00022490"/>
    </source>
</evidence>
<feature type="binding site" evidence="9">
    <location>
        <position position="156"/>
    </location>
    <ligand>
        <name>Zn(2+)</name>
        <dbReference type="ChEBI" id="CHEBI:29105"/>
        <label>1</label>
    </ligand>
</feature>
<keyword evidence="13" id="KW-0560">Oxidoreductase</keyword>
<keyword evidence="2 9" id="KW-0235">DNA replication</keyword>
<evidence type="ECO:0000313" key="14">
    <source>
        <dbReference type="Proteomes" id="UP001651880"/>
    </source>
</evidence>
<feature type="zinc finger region" description="CR-type" evidence="10">
    <location>
        <begin position="143"/>
        <end position="225"/>
    </location>
</feature>
<comment type="cofactor">
    <cofactor evidence="9">
        <name>Zn(2+)</name>
        <dbReference type="ChEBI" id="CHEBI:29105"/>
    </cofactor>
    <text evidence="9">Binds 2 Zn(2+) ions per monomer.</text>
</comment>
<reference evidence="13 14" key="1">
    <citation type="submission" date="2021-10" db="EMBL/GenBank/DDBJ databases">
        <title>Lutispora strain m25 sp. nov., a thermophilic, non-spore-forming bacterium isolated from a lab-scale methanogenic bioreactor digesting anaerobic sludge.</title>
        <authorList>
            <person name="El Houari A."/>
            <person name="Mcdonald J."/>
        </authorList>
    </citation>
    <scope>NUCLEOTIDE SEQUENCE [LARGE SCALE GENOMIC DNA]</scope>
    <source>
        <strain evidence="14">m25</strain>
    </source>
</reference>
<comment type="caution">
    <text evidence="13">The sequence shown here is derived from an EMBL/GenBank/DDBJ whole genome shotgun (WGS) entry which is preliminary data.</text>
</comment>
<dbReference type="SUPFAM" id="SSF49493">
    <property type="entry name" value="HSP40/DnaJ peptide-binding domain"/>
    <property type="match status" value="2"/>
</dbReference>
<evidence type="ECO:0000256" key="9">
    <source>
        <dbReference type="HAMAP-Rule" id="MF_01152"/>
    </source>
</evidence>
<dbReference type="NCBIfam" id="TIGR02349">
    <property type="entry name" value="DnaJ_bact"/>
    <property type="match status" value="1"/>
</dbReference>
<dbReference type="SUPFAM" id="SSF46565">
    <property type="entry name" value="Chaperone J-domain"/>
    <property type="match status" value="1"/>
</dbReference>
<comment type="subunit">
    <text evidence="9">Homodimer.</text>
</comment>
<evidence type="ECO:0000313" key="13">
    <source>
        <dbReference type="EMBL" id="MCQ1530869.1"/>
    </source>
</evidence>
<dbReference type="CDD" id="cd10719">
    <property type="entry name" value="DnaJ_zf"/>
    <property type="match status" value="1"/>
</dbReference>
<feature type="binding site" evidence="9">
    <location>
        <position position="159"/>
    </location>
    <ligand>
        <name>Zn(2+)</name>
        <dbReference type="ChEBI" id="CHEBI:29105"/>
        <label>1</label>
    </ligand>
</feature>
<evidence type="ECO:0000256" key="6">
    <source>
        <dbReference type="ARBA" id="ARBA00022833"/>
    </source>
</evidence>
<accession>A0ABT1NJW2</accession>